<name>A0ABP7CHE7_9MICC</name>
<feature type="region of interest" description="Disordered" evidence="1">
    <location>
        <begin position="253"/>
        <end position="275"/>
    </location>
</feature>
<dbReference type="Gene3D" id="1.20.1290.10">
    <property type="entry name" value="AhpD-like"/>
    <property type="match status" value="1"/>
</dbReference>
<evidence type="ECO:0000313" key="3">
    <source>
        <dbReference type="EMBL" id="GAA3687170.1"/>
    </source>
</evidence>
<comment type="caution">
    <text evidence="3">The sequence shown here is derived from an EMBL/GenBank/DDBJ whole genome shotgun (WGS) entry which is preliminary data.</text>
</comment>
<dbReference type="InterPro" id="IPR029032">
    <property type="entry name" value="AhpD-like"/>
</dbReference>
<sequence length="275" mass="30266">MSLTEEQQRIKNEIIAVHGEWDGAWQSVLDLRPRFLAAYARFAAVPCEKGHLDAKTRELVYLAVDAAATHLHAPGVRRHIRAALAHGASPGEIMEVIELTSTLGIHAMNIGVPLLVEVLEEAGLRAGPEPLTQYQEELKERFTRNRGYWHSFWDEMLELDPEVFEAYTGFSSVPWETGTLEPKVKEFIYIAFDAAATHLYVKGWKLHMQNALGYGATKEELLEVMEIASVMGMQAATTAFPILAEELARAARPASEGTTAEGSAADGAGAPELVR</sequence>
<proteinExistence type="predicted"/>
<accession>A0ABP7CHE7</accession>
<gene>
    <name evidence="3" type="ORF">GCM10023081_25680</name>
</gene>
<keyword evidence="4" id="KW-1185">Reference proteome</keyword>
<evidence type="ECO:0000313" key="4">
    <source>
        <dbReference type="Proteomes" id="UP001500752"/>
    </source>
</evidence>
<dbReference type="RefSeq" id="WP_345151276.1">
    <property type="nucleotide sequence ID" value="NZ_BAABEO010000017.1"/>
</dbReference>
<dbReference type="Pfam" id="PF02627">
    <property type="entry name" value="CMD"/>
    <property type="match status" value="2"/>
</dbReference>
<evidence type="ECO:0000256" key="1">
    <source>
        <dbReference type="SAM" id="MobiDB-lite"/>
    </source>
</evidence>
<feature type="domain" description="Carboxymuconolactone decarboxylase-like" evidence="2">
    <location>
        <begin position="161"/>
        <end position="244"/>
    </location>
</feature>
<reference evidence="4" key="1">
    <citation type="journal article" date="2019" name="Int. J. Syst. Evol. Microbiol.">
        <title>The Global Catalogue of Microorganisms (GCM) 10K type strain sequencing project: providing services to taxonomists for standard genome sequencing and annotation.</title>
        <authorList>
            <consortium name="The Broad Institute Genomics Platform"/>
            <consortium name="The Broad Institute Genome Sequencing Center for Infectious Disease"/>
            <person name="Wu L."/>
            <person name="Ma J."/>
        </authorList>
    </citation>
    <scope>NUCLEOTIDE SEQUENCE [LARGE SCALE GENOMIC DNA]</scope>
    <source>
        <strain evidence="4">JCM 30742</strain>
    </source>
</reference>
<feature type="domain" description="Carboxymuconolactone decarboxylase-like" evidence="2">
    <location>
        <begin position="33"/>
        <end position="99"/>
    </location>
</feature>
<dbReference type="Proteomes" id="UP001500752">
    <property type="component" value="Unassembled WGS sequence"/>
</dbReference>
<organism evidence="3 4">
    <name type="scientific">Arthrobacter ginkgonis</name>
    <dbReference type="NCBI Taxonomy" id="1630594"/>
    <lineage>
        <taxon>Bacteria</taxon>
        <taxon>Bacillati</taxon>
        <taxon>Actinomycetota</taxon>
        <taxon>Actinomycetes</taxon>
        <taxon>Micrococcales</taxon>
        <taxon>Micrococcaceae</taxon>
        <taxon>Arthrobacter</taxon>
    </lineage>
</organism>
<protein>
    <recommendedName>
        <fullName evidence="2">Carboxymuconolactone decarboxylase-like domain-containing protein</fullName>
    </recommendedName>
</protein>
<dbReference type="PANTHER" id="PTHR33930">
    <property type="entry name" value="ALKYL HYDROPEROXIDE REDUCTASE AHPD"/>
    <property type="match status" value="1"/>
</dbReference>
<dbReference type="PANTHER" id="PTHR33930:SF2">
    <property type="entry name" value="BLR3452 PROTEIN"/>
    <property type="match status" value="1"/>
</dbReference>
<evidence type="ECO:0000259" key="2">
    <source>
        <dbReference type="Pfam" id="PF02627"/>
    </source>
</evidence>
<dbReference type="EMBL" id="BAABEO010000017">
    <property type="protein sequence ID" value="GAA3687170.1"/>
    <property type="molecule type" value="Genomic_DNA"/>
</dbReference>
<dbReference type="SUPFAM" id="SSF69118">
    <property type="entry name" value="AhpD-like"/>
    <property type="match status" value="1"/>
</dbReference>
<dbReference type="InterPro" id="IPR003779">
    <property type="entry name" value="CMD-like"/>
</dbReference>